<sequence length="45" mass="4869">MSYFEQMNESSLQLINGGSRSTYRAGQAFGTAAHMAFAVAFHLGL</sequence>
<evidence type="ECO:0000313" key="1">
    <source>
        <dbReference type="EMBL" id="CAK1237831.1"/>
    </source>
</evidence>
<dbReference type="EMBL" id="CAUZLR010000004">
    <property type="protein sequence ID" value="CAK1237831.1"/>
    <property type="molecule type" value="Genomic_DNA"/>
</dbReference>
<organism evidence="1 2">
    <name type="scientific">Fructobacillus fructosus</name>
    <dbReference type="NCBI Taxonomy" id="1631"/>
    <lineage>
        <taxon>Bacteria</taxon>
        <taxon>Bacillati</taxon>
        <taxon>Bacillota</taxon>
        <taxon>Bacilli</taxon>
        <taxon>Lactobacillales</taxon>
        <taxon>Lactobacillaceae</taxon>
        <taxon>Fructobacillus</taxon>
    </lineage>
</organism>
<gene>
    <name evidence="1" type="ORF">R54839_PPFHFPJH_00751</name>
</gene>
<proteinExistence type="predicted"/>
<name>A0ABM9MT04_9LACO</name>
<comment type="caution">
    <text evidence="1">The sequence shown here is derived from an EMBL/GenBank/DDBJ whole genome shotgun (WGS) entry which is preliminary data.</text>
</comment>
<accession>A0ABM9MT04</accession>
<reference evidence="1 2" key="1">
    <citation type="submission" date="2023-10" db="EMBL/GenBank/DDBJ databases">
        <authorList>
            <person name="Botero Cardona J."/>
        </authorList>
    </citation>
    <scope>NUCLEOTIDE SEQUENCE [LARGE SCALE GENOMIC DNA]</scope>
    <source>
        <strain evidence="1 2">R-54839</strain>
    </source>
</reference>
<keyword evidence="2" id="KW-1185">Reference proteome</keyword>
<evidence type="ECO:0000313" key="2">
    <source>
        <dbReference type="Proteomes" id="UP001314261"/>
    </source>
</evidence>
<dbReference type="Proteomes" id="UP001314261">
    <property type="component" value="Unassembled WGS sequence"/>
</dbReference>
<protein>
    <submittedName>
        <fullName evidence="1">Uncharacterized protein</fullName>
    </submittedName>
</protein>